<evidence type="ECO:0000256" key="7">
    <source>
        <dbReference type="PROSITE-ProRule" id="PRU01360"/>
    </source>
</evidence>
<dbReference type="InterPro" id="IPR039426">
    <property type="entry name" value="TonB-dep_rcpt-like"/>
</dbReference>
<evidence type="ECO:0000256" key="5">
    <source>
        <dbReference type="ARBA" id="ARBA00023136"/>
    </source>
</evidence>
<dbReference type="InterPro" id="IPR012910">
    <property type="entry name" value="Plug_dom"/>
</dbReference>
<dbReference type="Gene3D" id="2.40.170.20">
    <property type="entry name" value="TonB-dependent receptor, beta-barrel domain"/>
    <property type="match status" value="1"/>
</dbReference>
<dbReference type="Pfam" id="PF13715">
    <property type="entry name" value="CarbopepD_reg_2"/>
    <property type="match status" value="1"/>
</dbReference>
<dbReference type="InterPro" id="IPR037066">
    <property type="entry name" value="Plug_dom_sf"/>
</dbReference>
<dbReference type="InterPro" id="IPR023997">
    <property type="entry name" value="TonB-dep_OMP_SusC/RagA_CS"/>
</dbReference>
<evidence type="ECO:0000313" key="11">
    <source>
        <dbReference type="Proteomes" id="UP000286038"/>
    </source>
</evidence>
<evidence type="ECO:0000256" key="3">
    <source>
        <dbReference type="ARBA" id="ARBA00022452"/>
    </source>
</evidence>
<name>A0A415QQP2_9BACT</name>
<organism evidence="10 11">
    <name type="scientific">Butyricimonas virosa</name>
    <dbReference type="NCBI Taxonomy" id="544645"/>
    <lineage>
        <taxon>Bacteria</taxon>
        <taxon>Pseudomonadati</taxon>
        <taxon>Bacteroidota</taxon>
        <taxon>Bacteroidia</taxon>
        <taxon>Bacteroidales</taxon>
        <taxon>Odoribacteraceae</taxon>
        <taxon>Butyricimonas</taxon>
    </lineage>
</organism>
<feature type="domain" description="TonB-dependent receptor plug" evidence="9">
    <location>
        <begin position="198"/>
        <end position="327"/>
    </location>
</feature>
<dbReference type="Pfam" id="PF07715">
    <property type="entry name" value="Plug"/>
    <property type="match status" value="1"/>
</dbReference>
<comment type="subcellular location">
    <subcellularLocation>
        <location evidence="1 7">Cell outer membrane</location>
        <topology evidence="1 7">Multi-pass membrane protein</topology>
    </subcellularLocation>
</comment>
<dbReference type="Gene3D" id="3.55.50.30">
    <property type="match status" value="1"/>
</dbReference>
<evidence type="ECO:0000259" key="9">
    <source>
        <dbReference type="Pfam" id="PF07715"/>
    </source>
</evidence>
<dbReference type="Proteomes" id="UP000286038">
    <property type="component" value="Unassembled WGS sequence"/>
</dbReference>
<evidence type="ECO:0000256" key="1">
    <source>
        <dbReference type="ARBA" id="ARBA00004571"/>
    </source>
</evidence>
<dbReference type="EMBL" id="QRPV01000002">
    <property type="protein sequence ID" value="RHM46992.1"/>
    <property type="molecule type" value="Genomic_DNA"/>
</dbReference>
<evidence type="ECO:0000259" key="8">
    <source>
        <dbReference type="Pfam" id="PF07660"/>
    </source>
</evidence>
<keyword evidence="4 7" id="KW-0812">Transmembrane</keyword>
<dbReference type="Gene3D" id="2.170.130.10">
    <property type="entry name" value="TonB-dependent receptor, plug domain"/>
    <property type="match status" value="1"/>
</dbReference>
<keyword evidence="5 7" id="KW-0472">Membrane</keyword>
<keyword evidence="2 7" id="KW-0813">Transport</keyword>
<accession>A0A415QQP2</accession>
<proteinExistence type="inferred from homology"/>
<protein>
    <submittedName>
        <fullName evidence="10">SusC/RagA family TonB-linked outer membrane protein</fullName>
    </submittedName>
</protein>
<dbReference type="InterPro" id="IPR023996">
    <property type="entry name" value="TonB-dep_OMP_SusC/RagA"/>
</dbReference>
<dbReference type="InterPro" id="IPR036942">
    <property type="entry name" value="Beta-barrel_TonB_sf"/>
</dbReference>
<dbReference type="GO" id="GO:0009279">
    <property type="term" value="C:cell outer membrane"/>
    <property type="evidence" value="ECO:0007669"/>
    <property type="project" value="UniProtKB-SubCell"/>
</dbReference>
<evidence type="ECO:0000256" key="4">
    <source>
        <dbReference type="ARBA" id="ARBA00022692"/>
    </source>
</evidence>
<dbReference type="InterPro" id="IPR008969">
    <property type="entry name" value="CarboxyPept-like_regulatory"/>
</dbReference>
<dbReference type="PROSITE" id="PS52016">
    <property type="entry name" value="TONB_DEPENDENT_REC_3"/>
    <property type="match status" value="1"/>
</dbReference>
<dbReference type="SUPFAM" id="SSF49464">
    <property type="entry name" value="Carboxypeptidase regulatory domain-like"/>
    <property type="match status" value="1"/>
</dbReference>
<reference evidence="10 11" key="1">
    <citation type="submission" date="2018-08" db="EMBL/GenBank/DDBJ databases">
        <title>A genome reference for cultivated species of the human gut microbiota.</title>
        <authorList>
            <person name="Zou Y."/>
            <person name="Xue W."/>
            <person name="Luo G."/>
        </authorList>
    </citation>
    <scope>NUCLEOTIDE SEQUENCE [LARGE SCALE GENOMIC DNA]</scope>
    <source>
        <strain evidence="10 11">AF34-33</strain>
    </source>
</reference>
<gene>
    <name evidence="10" type="ORF">DWZ68_02050</name>
</gene>
<evidence type="ECO:0000256" key="2">
    <source>
        <dbReference type="ARBA" id="ARBA00022448"/>
    </source>
</evidence>
<dbReference type="NCBIfam" id="TIGR04056">
    <property type="entry name" value="OMP_RagA_SusC"/>
    <property type="match status" value="1"/>
</dbReference>
<keyword evidence="3 7" id="KW-1134">Transmembrane beta strand</keyword>
<dbReference type="InterPro" id="IPR011662">
    <property type="entry name" value="Secretin/TonB_short_N"/>
</dbReference>
<evidence type="ECO:0000256" key="6">
    <source>
        <dbReference type="ARBA" id="ARBA00023237"/>
    </source>
</evidence>
<dbReference type="SUPFAM" id="SSF56935">
    <property type="entry name" value="Porins"/>
    <property type="match status" value="1"/>
</dbReference>
<sequence length="1172" mass="131415">MFNFLGGNNFVYGVGEPRLTMKFTDESLLNVLKYIKQHTVYDFLCNDNEIKDLPKITKAFENATIEEVLQYCLKGTGFNYKISHNVIVVSRKKNEDDGKKDVIIKGRVTDLNGGPLPGATIVVKGSVLGVSTDANGFFTLKLPSTERVVLVASFMGMKSQEILVTDFNKKIVVRLEEDKKVVDEVVVTGYGNVSKGNYTGASTTVYGKDIMMAGVSSIDQMLQGIIPGMLVWNTTGQVGASSKIRVRGTSTLLGSQEPVWVVDGVIQRDPQPFNSDDNMKFSVDADDIKQLAGNAISWLNPNDIETITVLKDASATAIYGSKAANGVIVITTKKAMIGKISVNYTGDYSIGQAPRYGLYDLMNSEEHMQFSREIYEERRKYPNSSSILPIGYHGLLQKLLNKTITLAEMDREYQKMAKQNTDWFDLLFRNSFSHSHLIGIGGGTEKIQNRTSFGVTQEKGEAKGNSMMMFTATSNTTVNLAENLRVNMLLKGSVRDVKGFAYGVDPFSYAYNTSRVLPAYNEDGSYYYHDKMGEYSHVIDGKYVYNYNVLNELANTGSKNSTRTWGATVDLQWRVLPGLEYQGLVSYGSSSSDSKQHATERSFHITQLRGYEFGTVQANSKEMKSSPLPMGGLLETGLTNMTTITVRNSLVYDHLFGEKHRMTLQVGVETNTVKMKGESSARYGYLPDRGESFATPPATYLEYGSYDIDNIEIVRGDQSVVNRVENELSEYASAVYTYDGRYVVNFSGRVDASNRFGQDKNKRFEPTWSVGGKWRVANEHFLTGLWWLGNLDIYASYGYQGNAVTSVSPYLIAYDQYMELYKSYGLKIKSLPYPNLGWEKTKTYNLGVDASFLRGRLNFTFNYFKKISDVLSSRGIPYENGVTNGVVSGSEVENQGYDFVINVIPVRLKDVTWQLSLNTSVTRNSVTKNERLNTLYNYLDGSGVVEGRPFSTFYSYEFDKLDVSNGEPCFKNMDMEDAESPIDLLVKSGKFIPDFSGGLNTMVKYKRLSLYALFTVQWGGHRRLPNLYPATSDYAGLPRPEQNVSRKLMNRWKKAGDESYTNIPSLPGLGDEQIKLPATSTSSSYPENRYVMYNQSNIRVANTDMIRCRSISLSYDFNENLIKCLGMQRLSVKASMTNPFMWVSDRKWDGLDPETGNWPARRVTSLSLQVMF</sequence>
<evidence type="ECO:0000313" key="10">
    <source>
        <dbReference type="EMBL" id="RHM46992.1"/>
    </source>
</evidence>
<dbReference type="NCBIfam" id="TIGR04057">
    <property type="entry name" value="SusC_RagA_signa"/>
    <property type="match status" value="1"/>
</dbReference>
<dbReference type="AlphaFoldDB" id="A0A415QQP2"/>
<feature type="domain" description="Secretin/TonB short N-terminal" evidence="8">
    <location>
        <begin position="41"/>
        <end position="92"/>
    </location>
</feature>
<comment type="caution">
    <text evidence="10">The sequence shown here is derived from an EMBL/GenBank/DDBJ whole genome shotgun (WGS) entry which is preliminary data.</text>
</comment>
<dbReference type="Pfam" id="PF07660">
    <property type="entry name" value="STN"/>
    <property type="match status" value="1"/>
</dbReference>
<dbReference type="Gene3D" id="2.60.40.1120">
    <property type="entry name" value="Carboxypeptidase-like, regulatory domain"/>
    <property type="match status" value="1"/>
</dbReference>
<comment type="similarity">
    <text evidence="7">Belongs to the TonB-dependent receptor family.</text>
</comment>
<keyword evidence="6 7" id="KW-0998">Cell outer membrane</keyword>